<dbReference type="GO" id="GO:0005829">
    <property type="term" value="C:cytosol"/>
    <property type="evidence" value="ECO:0007669"/>
    <property type="project" value="GOC"/>
</dbReference>
<organism evidence="2 3">
    <name type="scientific">Armadillidium nasatum</name>
    <dbReference type="NCBI Taxonomy" id="96803"/>
    <lineage>
        <taxon>Eukaryota</taxon>
        <taxon>Metazoa</taxon>
        <taxon>Ecdysozoa</taxon>
        <taxon>Arthropoda</taxon>
        <taxon>Crustacea</taxon>
        <taxon>Multicrustacea</taxon>
        <taxon>Malacostraca</taxon>
        <taxon>Eumalacostraca</taxon>
        <taxon>Peracarida</taxon>
        <taxon>Isopoda</taxon>
        <taxon>Oniscidea</taxon>
        <taxon>Crinocheta</taxon>
        <taxon>Armadillidiidae</taxon>
        <taxon>Armadillidium</taxon>
    </lineage>
</organism>
<dbReference type="SUPFAM" id="SSF50729">
    <property type="entry name" value="PH domain-like"/>
    <property type="match status" value="1"/>
</dbReference>
<dbReference type="PROSITE" id="PS50003">
    <property type="entry name" value="PH_DOMAIN"/>
    <property type="match status" value="1"/>
</dbReference>
<evidence type="ECO:0000313" key="3">
    <source>
        <dbReference type="Proteomes" id="UP000326759"/>
    </source>
</evidence>
<dbReference type="CDD" id="cd13288">
    <property type="entry name" value="PH_Ses"/>
    <property type="match status" value="1"/>
</dbReference>
<proteinExistence type="predicted"/>
<dbReference type="EMBL" id="SEYY01024779">
    <property type="protein sequence ID" value="KAB7493897.1"/>
    <property type="molecule type" value="Genomic_DNA"/>
</dbReference>
<dbReference type="PANTHER" id="PTHR22902">
    <property type="entry name" value="SESQUIPEDALIAN"/>
    <property type="match status" value="1"/>
</dbReference>
<dbReference type="InterPro" id="IPR011993">
    <property type="entry name" value="PH-like_dom_sf"/>
</dbReference>
<evidence type="ECO:0000259" key="1">
    <source>
        <dbReference type="PROSITE" id="PS50003"/>
    </source>
</evidence>
<feature type="domain" description="PH" evidence="1">
    <location>
        <begin position="17"/>
        <end position="113"/>
    </location>
</feature>
<accession>A0A5N5SIT2</accession>
<gene>
    <name evidence="2" type="ORF">Anas_08766</name>
</gene>
<name>A0A5N5SIT2_9CRUS</name>
<dbReference type="GO" id="GO:0001881">
    <property type="term" value="P:receptor recycling"/>
    <property type="evidence" value="ECO:0007669"/>
    <property type="project" value="TreeGrafter"/>
</dbReference>
<dbReference type="AlphaFoldDB" id="A0A5N5SIT2"/>
<evidence type="ECO:0000313" key="2">
    <source>
        <dbReference type="EMBL" id="KAB7493897.1"/>
    </source>
</evidence>
<dbReference type="SMART" id="SM00233">
    <property type="entry name" value="PH"/>
    <property type="match status" value="1"/>
</dbReference>
<comment type="caution">
    <text evidence="2">The sequence shown here is derived from an EMBL/GenBank/DDBJ whole genome shotgun (WGS) entry which is preliminary data.</text>
</comment>
<dbReference type="GO" id="GO:0005802">
    <property type="term" value="C:trans-Golgi network"/>
    <property type="evidence" value="ECO:0007669"/>
    <property type="project" value="TreeGrafter"/>
</dbReference>
<dbReference type="Gene3D" id="2.30.29.30">
    <property type="entry name" value="Pleckstrin-homology domain (PH domain)/Phosphotyrosine-binding domain (PTB)"/>
    <property type="match status" value="1"/>
</dbReference>
<dbReference type="GO" id="GO:0042147">
    <property type="term" value="P:retrograde transport, endosome to Golgi"/>
    <property type="evidence" value="ECO:0007669"/>
    <property type="project" value="TreeGrafter"/>
</dbReference>
<dbReference type="OrthoDB" id="10261837at2759"/>
<dbReference type="InterPro" id="IPR001849">
    <property type="entry name" value="PH_domain"/>
</dbReference>
<dbReference type="GO" id="GO:0055037">
    <property type="term" value="C:recycling endosome"/>
    <property type="evidence" value="ECO:0007669"/>
    <property type="project" value="TreeGrafter"/>
</dbReference>
<reference evidence="2 3" key="1">
    <citation type="journal article" date="2019" name="PLoS Biol.">
        <title>Sex chromosomes control vertical transmission of feminizing Wolbachia symbionts in an isopod.</title>
        <authorList>
            <person name="Becking T."/>
            <person name="Chebbi M.A."/>
            <person name="Giraud I."/>
            <person name="Moumen B."/>
            <person name="Laverre T."/>
            <person name="Caubet Y."/>
            <person name="Peccoud J."/>
            <person name="Gilbert C."/>
            <person name="Cordaux R."/>
        </authorList>
    </citation>
    <scope>NUCLEOTIDE SEQUENCE [LARGE SCALE GENOMIC DNA]</scope>
    <source>
        <strain evidence="2">ANa2</strain>
        <tissue evidence="2">Whole body excluding digestive tract and cuticle</tissue>
    </source>
</reference>
<dbReference type="Pfam" id="PF00169">
    <property type="entry name" value="PH"/>
    <property type="match status" value="1"/>
</dbReference>
<keyword evidence="3" id="KW-1185">Reference proteome</keyword>
<dbReference type="GO" id="GO:0007032">
    <property type="term" value="P:endosome organization"/>
    <property type="evidence" value="ECO:0007669"/>
    <property type="project" value="TreeGrafter"/>
</dbReference>
<dbReference type="PANTHER" id="PTHR22902:SF53">
    <property type="entry name" value="INOSITOL PHOSPHATASE INTERACTING PROTEIN, ISOFORM A"/>
    <property type="match status" value="1"/>
</dbReference>
<dbReference type="GO" id="GO:0005769">
    <property type="term" value="C:early endosome"/>
    <property type="evidence" value="ECO:0007669"/>
    <property type="project" value="TreeGrafter"/>
</dbReference>
<dbReference type="FunFam" id="2.30.29.30:FF:000378">
    <property type="entry name" value="Uncharacterized protein, isoform A"/>
    <property type="match status" value="1"/>
</dbReference>
<dbReference type="Proteomes" id="UP000326759">
    <property type="component" value="Unassembled WGS sequence"/>
</dbReference>
<sequence length="290" mass="33170">MKINEKNLIAYSITRDHIDKEGYLLKRGEVNKTFQRRWFVLKGNLLFYFEKKGDKEPLGVVILEGCTVELAESDEYYVFKLTFFGPNLRTYELSAESQEELESWMKCLSRASYDYLKLVVADLQKQLEDIEENENPSCIQSFIPPVTVCGLPTTYSKQRENPFNKNEEISYSELYRGSESLENVSALLMKSSYTSKSGSINVNPSLPLNIPFRPAPPPPIIDPPSFAPNSRSNRKSFLVLHKEYGESVLKDRLSYTNNFFKSCQSSVDIFSAETSDTLENYSSSCNLIEL</sequence>
<dbReference type="InterPro" id="IPR045188">
    <property type="entry name" value="Boi1/Boi2-like"/>
</dbReference>
<protein>
    <submittedName>
        <fullName evidence="2">Sesquipedalian-1</fullName>
    </submittedName>
</protein>